<dbReference type="EMBL" id="FNPH01000001">
    <property type="protein sequence ID" value="SDX93089.1"/>
    <property type="molecule type" value="Genomic_DNA"/>
</dbReference>
<gene>
    <name evidence="3" type="ORF">SAMN05444365_101115</name>
</gene>
<feature type="transmembrane region" description="Helical" evidence="1">
    <location>
        <begin position="95"/>
        <end position="116"/>
    </location>
</feature>
<dbReference type="STRING" id="405436.SAMN05444365_101115"/>
<evidence type="ECO:0000313" key="4">
    <source>
        <dbReference type="Proteomes" id="UP000242415"/>
    </source>
</evidence>
<sequence length="217" mass="22040">MTCDEIRIALSARLDGEDPQAPAARLDGHLAGCAACRVWLARAEQVTRAVRVQPAEVPDLTAAVLAAVAADPRGPAAARRRAAAAARGRRQILRVAVAVAAVAQLAVALPILLAGFGVAVDPHTSREMASFDVALAVGFALAAYRPERAQAFVPVAFVLAVCLAGTSAVDIANSTTLLVHEIGHLAAVVQAVLLWALGRVSGGRAGPVSTAAAAGRG</sequence>
<feature type="transmembrane region" description="Helical" evidence="1">
    <location>
        <begin position="128"/>
        <end position="144"/>
    </location>
</feature>
<proteinExistence type="predicted"/>
<feature type="transmembrane region" description="Helical" evidence="1">
    <location>
        <begin position="177"/>
        <end position="197"/>
    </location>
</feature>
<reference evidence="4" key="1">
    <citation type="submission" date="2016-10" db="EMBL/GenBank/DDBJ databases">
        <authorList>
            <person name="Varghese N."/>
            <person name="Submissions S."/>
        </authorList>
    </citation>
    <scope>NUCLEOTIDE SEQUENCE [LARGE SCALE GENOMIC DNA]</scope>
    <source>
        <strain evidence="4">DSM 45245</strain>
    </source>
</reference>
<evidence type="ECO:0000259" key="2">
    <source>
        <dbReference type="Pfam" id="PF13490"/>
    </source>
</evidence>
<dbReference type="Pfam" id="PF13490">
    <property type="entry name" value="zf-HC2"/>
    <property type="match status" value="1"/>
</dbReference>
<organism evidence="3 4">
    <name type="scientific">Micromonospora pattaloongensis</name>
    <dbReference type="NCBI Taxonomy" id="405436"/>
    <lineage>
        <taxon>Bacteria</taxon>
        <taxon>Bacillati</taxon>
        <taxon>Actinomycetota</taxon>
        <taxon>Actinomycetes</taxon>
        <taxon>Micromonosporales</taxon>
        <taxon>Micromonosporaceae</taxon>
        <taxon>Micromonospora</taxon>
    </lineage>
</organism>
<feature type="domain" description="Putative zinc-finger" evidence="2">
    <location>
        <begin position="3"/>
        <end position="37"/>
    </location>
</feature>
<keyword evidence="1" id="KW-0812">Transmembrane</keyword>
<dbReference type="OrthoDB" id="5197868at2"/>
<dbReference type="InterPro" id="IPR027383">
    <property type="entry name" value="Znf_put"/>
</dbReference>
<keyword evidence="1" id="KW-0472">Membrane</keyword>
<evidence type="ECO:0000313" key="3">
    <source>
        <dbReference type="EMBL" id="SDX93089.1"/>
    </source>
</evidence>
<dbReference type="Proteomes" id="UP000242415">
    <property type="component" value="Unassembled WGS sequence"/>
</dbReference>
<dbReference type="RefSeq" id="WP_091550032.1">
    <property type="nucleotide sequence ID" value="NZ_FNPH01000001.1"/>
</dbReference>
<keyword evidence="4" id="KW-1185">Reference proteome</keyword>
<dbReference type="AlphaFoldDB" id="A0A1H3FSI7"/>
<evidence type="ECO:0000256" key="1">
    <source>
        <dbReference type="SAM" id="Phobius"/>
    </source>
</evidence>
<feature type="transmembrane region" description="Helical" evidence="1">
    <location>
        <begin position="151"/>
        <end position="171"/>
    </location>
</feature>
<protein>
    <submittedName>
        <fullName evidence="3">Predicted anti-sigma-YlaC factor YlaD, contains Zn-finger domain</fullName>
    </submittedName>
</protein>
<accession>A0A1H3FSI7</accession>
<name>A0A1H3FSI7_9ACTN</name>
<keyword evidence="1" id="KW-1133">Transmembrane helix</keyword>